<evidence type="ECO:0000259" key="10">
    <source>
        <dbReference type="Pfam" id="PF13229"/>
    </source>
</evidence>
<evidence type="ECO:0000256" key="8">
    <source>
        <dbReference type="SAM" id="MobiDB-lite"/>
    </source>
</evidence>
<evidence type="ECO:0000256" key="6">
    <source>
        <dbReference type="ARBA" id="ARBA00023136"/>
    </source>
</evidence>
<proteinExistence type="predicted"/>
<name>A0AAD2FJW6_9STRA</name>
<dbReference type="PANTHER" id="PTHR11319:SF35">
    <property type="entry name" value="OUTER MEMBRANE PROTEIN PMPC-RELATED"/>
    <property type="match status" value="1"/>
</dbReference>
<evidence type="ECO:0000256" key="7">
    <source>
        <dbReference type="ARBA" id="ARBA00023237"/>
    </source>
</evidence>
<keyword evidence="4" id="KW-0964">Secreted</keyword>
<dbReference type="InterPro" id="IPR011050">
    <property type="entry name" value="Pectin_lyase_fold/virulence"/>
</dbReference>
<accession>A0AAD2FJW6</accession>
<keyword evidence="6" id="KW-0472">Membrane</keyword>
<dbReference type="EMBL" id="CAKOGP040000557">
    <property type="protein sequence ID" value="CAJ1936449.1"/>
    <property type="molecule type" value="Genomic_DNA"/>
</dbReference>
<feature type="compositionally biased region" description="Polar residues" evidence="8">
    <location>
        <begin position="428"/>
        <end position="438"/>
    </location>
</feature>
<feature type="chain" id="PRO_5042212026" description="Right handed beta helix domain-containing protein" evidence="9">
    <location>
        <begin position="22"/>
        <end position="438"/>
    </location>
</feature>
<dbReference type="Pfam" id="PF13229">
    <property type="entry name" value="Beta_helix"/>
    <property type="match status" value="1"/>
</dbReference>
<dbReference type="InterPro" id="IPR012334">
    <property type="entry name" value="Pectin_lyas_fold"/>
</dbReference>
<dbReference type="AlphaFoldDB" id="A0AAD2FJW6"/>
<evidence type="ECO:0000256" key="9">
    <source>
        <dbReference type="SAM" id="SignalP"/>
    </source>
</evidence>
<feature type="domain" description="Right handed beta helix" evidence="10">
    <location>
        <begin position="99"/>
        <end position="192"/>
    </location>
</feature>
<dbReference type="SUPFAM" id="SSF51126">
    <property type="entry name" value="Pectin lyase-like"/>
    <property type="match status" value="1"/>
</dbReference>
<sequence length="438" mass="46306">MSIRSVARVTALSLLWKFTSAQFCTSLKTDTWAGYVDAVSEALDQTGFAVLCPFEISGDGCQGMEEYPEGLRIKEGQSQVLISCDSLLFGYHEESTECVVDCPGRHITVPESSSLTLERMVFSGATESSIKVEEGGTLTVINSIFKDNKANSEEGKGGAIFVLPNSSVHIYYSQFVRNTADYGGAIYGGDFSYVEVVESMFEENKATISGGAFAEDGYSESRFETSSFYKNDASFGGAIYIKELSTAKSLGNTFENNFAIDGGAIFSAGFTSVVDSTFEENAAATGGAVYVEAGSSMTLSRSEFRSNSATKFGPAVSNQFNVQVDAADNTACGNAMESTGVHCEGILMLVPGETSQCVPFTNACDAPSAQPSASPAPSAVLKFGDGDDGAVQFEEDSLMPSDMPSMVPSDMPSLVPSDMPSLVPSDMPSVTPSDMPSQ</sequence>
<organism evidence="11 12">
    <name type="scientific">Cylindrotheca closterium</name>
    <dbReference type="NCBI Taxonomy" id="2856"/>
    <lineage>
        <taxon>Eukaryota</taxon>
        <taxon>Sar</taxon>
        <taxon>Stramenopiles</taxon>
        <taxon>Ochrophyta</taxon>
        <taxon>Bacillariophyta</taxon>
        <taxon>Bacillariophyceae</taxon>
        <taxon>Bacillariophycidae</taxon>
        <taxon>Bacillariales</taxon>
        <taxon>Bacillariaceae</taxon>
        <taxon>Cylindrotheca</taxon>
    </lineage>
</organism>
<keyword evidence="5 9" id="KW-0732">Signal</keyword>
<feature type="region of interest" description="Disordered" evidence="8">
    <location>
        <begin position="366"/>
        <end position="438"/>
    </location>
</feature>
<evidence type="ECO:0000256" key="4">
    <source>
        <dbReference type="ARBA" id="ARBA00022525"/>
    </source>
</evidence>
<gene>
    <name evidence="11" type="ORF">CYCCA115_LOCUS5197</name>
</gene>
<dbReference type="PANTHER" id="PTHR11319">
    <property type="entry name" value="G PROTEIN-COUPLED RECEPTOR-RELATED"/>
    <property type="match status" value="1"/>
</dbReference>
<evidence type="ECO:0000256" key="5">
    <source>
        <dbReference type="ARBA" id="ARBA00022729"/>
    </source>
</evidence>
<feature type="compositionally biased region" description="Low complexity" evidence="8">
    <location>
        <begin position="366"/>
        <end position="379"/>
    </location>
</feature>
<reference evidence="11" key="1">
    <citation type="submission" date="2023-08" db="EMBL/GenBank/DDBJ databases">
        <authorList>
            <person name="Audoor S."/>
            <person name="Bilcke G."/>
        </authorList>
    </citation>
    <scope>NUCLEOTIDE SEQUENCE</scope>
</reference>
<evidence type="ECO:0000256" key="1">
    <source>
        <dbReference type="ARBA" id="ARBA00004196"/>
    </source>
</evidence>
<comment type="subcellular location">
    <subcellularLocation>
        <location evidence="1">Cell envelope</location>
    </subcellularLocation>
    <subcellularLocation>
        <location evidence="2">Cell outer membrane</location>
    </subcellularLocation>
    <subcellularLocation>
        <location evidence="3">Secreted</location>
    </subcellularLocation>
</comment>
<keyword evidence="12" id="KW-1185">Reference proteome</keyword>
<dbReference type="Pfam" id="PF02415">
    <property type="entry name" value="Chlam_PMP"/>
    <property type="match status" value="1"/>
</dbReference>
<evidence type="ECO:0000313" key="12">
    <source>
        <dbReference type="Proteomes" id="UP001295423"/>
    </source>
</evidence>
<evidence type="ECO:0000256" key="3">
    <source>
        <dbReference type="ARBA" id="ARBA00004613"/>
    </source>
</evidence>
<keyword evidence="7" id="KW-0998">Cell outer membrane</keyword>
<evidence type="ECO:0000313" key="11">
    <source>
        <dbReference type="EMBL" id="CAJ1936449.1"/>
    </source>
</evidence>
<dbReference type="InterPro" id="IPR039448">
    <property type="entry name" value="Beta_helix"/>
</dbReference>
<comment type="caution">
    <text evidence="11">The sequence shown here is derived from an EMBL/GenBank/DDBJ whole genome shotgun (WGS) entry which is preliminary data.</text>
</comment>
<dbReference type="Gene3D" id="2.160.20.10">
    <property type="entry name" value="Single-stranded right-handed beta-helix, Pectin lyase-like"/>
    <property type="match status" value="1"/>
</dbReference>
<protein>
    <recommendedName>
        <fullName evidence="10">Right handed beta helix domain-containing protein</fullName>
    </recommendedName>
</protein>
<dbReference type="Proteomes" id="UP001295423">
    <property type="component" value="Unassembled WGS sequence"/>
</dbReference>
<evidence type="ECO:0000256" key="2">
    <source>
        <dbReference type="ARBA" id="ARBA00004442"/>
    </source>
</evidence>
<feature type="signal peptide" evidence="9">
    <location>
        <begin position="1"/>
        <end position="21"/>
    </location>
</feature>
<dbReference type="InterPro" id="IPR003368">
    <property type="entry name" value="POMP_repeat"/>
</dbReference>